<protein>
    <submittedName>
        <fullName evidence="2">Uncharacterized protein</fullName>
    </submittedName>
</protein>
<feature type="compositionally biased region" description="Basic and acidic residues" evidence="1">
    <location>
        <begin position="20"/>
        <end position="36"/>
    </location>
</feature>
<feature type="compositionally biased region" description="Basic and acidic residues" evidence="1">
    <location>
        <begin position="1"/>
        <end position="11"/>
    </location>
</feature>
<evidence type="ECO:0000313" key="2">
    <source>
        <dbReference type="EMBL" id="MPN07128.1"/>
    </source>
</evidence>
<comment type="caution">
    <text evidence="2">The sequence shown here is derived from an EMBL/GenBank/DDBJ whole genome shotgun (WGS) entry which is preliminary data.</text>
</comment>
<feature type="region of interest" description="Disordered" evidence="1">
    <location>
        <begin position="1"/>
        <end position="55"/>
    </location>
</feature>
<dbReference type="EMBL" id="VSSQ01053090">
    <property type="protein sequence ID" value="MPN07128.1"/>
    <property type="molecule type" value="Genomic_DNA"/>
</dbReference>
<evidence type="ECO:0000256" key="1">
    <source>
        <dbReference type="SAM" id="MobiDB-lite"/>
    </source>
</evidence>
<proteinExistence type="predicted"/>
<reference evidence="2" key="1">
    <citation type="submission" date="2019-08" db="EMBL/GenBank/DDBJ databases">
        <authorList>
            <person name="Kucharzyk K."/>
            <person name="Murdoch R.W."/>
            <person name="Higgins S."/>
            <person name="Loffler F."/>
        </authorList>
    </citation>
    <scope>NUCLEOTIDE SEQUENCE</scope>
</reference>
<dbReference type="AlphaFoldDB" id="A0A645EYK1"/>
<feature type="region of interest" description="Disordered" evidence="1">
    <location>
        <begin position="73"/>
        <end position="105"/>
    </location>
</feature>
<organism evidence="2">
    <name type="scientific">bioreactor metagenome</name>
    <dbReference type="NCBI Taxonomy" id="1076179"/>
    <lineage>
        <taxon>unclassified sequences</taxon>
        <taxon>metagenomes</taxon>
        <taxon>ecological metagenomes</taxon>
    </lineage>
</organism>
<sequence>MQGGDDHRRSAGIEGVDIDCDGRHDEDRRGDRDRGPRQAALPAEVAGHERQDDQSCIEGEGCCAEQLKAGLRRQAGRHGHDQHDGQFAAGAGAPGRGGGDQHELLPEPIGVFPGELLRDLVQAAHALDRDQERLLVVQAGSAQLIDSFA</sequence>
<gene>
    <name evidence="2" type="ORF">SDC9_154394</name>
</gene>
<accession>A0A645EYK1</accession>
<name>A0A645EYK1_9ZZZZ</name>